<feature type="chain" id="PRO_5015309359" description="N-acetylmuramoyl-L-alanine amidase" evidence="4">
    <location>
        <begin position="21"/>
        <end position="404"/>
    </location>
</feature>
<evidence type="ECO:0000256" key="2">
    <source>
        <dbReference type="ARBA" id="ARBA00011901"/>
    </source>
</evidence>
<evidence type="ECO:0000256" key="3">
    <source>
        <dbReference type="ARBA" id="ARBA00022801"/>
    </source>
</evidence>
<dbReference type="SUPFAM" id="SSF53187">
    <property type="entry name" value="Zn-dependent exopeptidases"/>
    <property type="match status" value="1"/>
</dbReference>
<dbReference type="SMART" id="SM00646">
    <property type="entry name" value="Ami_3"/>
    <property type="match status" value="1"/>
</dbReference>
<dbReference type="PANTHER" id="PTHR30404">
    <property type="entry name" value="N-ACETYLMURAMOYL-L-ALANINE AMIDASE"/>
    <property type="match status" value="1"/>
</dbReference>
<reference evidence="6 7" key="1">
    <citation type="submission" date="2018-03" db="EMBL/GenBank/DDBJ databases">
        <authorList>
            <person name="Keele B.F."/>
        </authorList>
    </citation>
    <scope>NUCLEOTIDE SEQUENCE [LARGE SCALE GENOMIC DNA]</scope>
    <source>
        <strain evidence="6 7">CECT 8599</strain>
    </source>
</reference>
<dbReference type="RefSeq" id="WP_181364470.1">
    <property type="nucleotide sequence ID" value="NZ_OMOR01000001.1"/>
</dbReference>
<name>A0A2R8BEW0_9RHOB</name>
<evidence type="ECO:0000259" key="5">
    <source>
        <dbReference type="SMART" id="SM00646"/>
    </source>
</evidence>
<dbReference type="InterPro" id="IPR050695">
    <property type="entry name" value="N-acetylmuramoyl_amidase_3"/>
</dbReference>
<dbReference type="Gene3D" id="2.60.40.3500">
    <property type="match status" value="1"/>
</dbReference>
<evidence type="ECO:0000256" key="4">
    <source>
        <dbReference type="SAM" id="SignalP"/>
    </source>
</evidence>
<dbReference type="EC" id="3.5.1.28" evidence="2"/>
<keyword evidence="3 6" id="KW-0378">Hydrolase</keyword>
<dbReference type="EMBL" id="OMOR01000001">
    <property type="protein sequence ID" value="SPH21536.1"/>
    <property type="molecule type" value="Genomic_DNA"/>
</dbReference>
<dbReference type="AlphaFoldDB" id="A0A2R8BEW0"/>
<dbReference type="GO" id="GO:0009253">
    <property type="term" value="P:peptidoglycan catabolic process"/>
    <property type="evidence" value="ECO:0007669"/>
    <property type="project" value="InterPro"/>
</dbReference>
<feature type="domain" description="MurNAc-LAA" evidence="5">
    <location>
        <begin position="234"/>
        <end position="389"/>
    </location>
</feature>
<dbReference type="InterPro" id="IPR002508">
    <property type="entry name" value="MurNAc-LAA_cat"/>
</dbReference>
<dbReference type="Proteomes" id="UP000244880">
    <property type="component" value="Unassembled WGS sequence"/>
</dbReference>
<dbReference type="PANTHER" id="PTHR30404:SF0">
    <property type="entry name" value="N-ACETYLMURAMOYL-L-ALANINE AMIDASE AMIC"/>
    <property type="match status" value="1"/>
</dbReference>
<sequence>MWNFLKATCVLAMLCGPAAAQSLSAVARVDGTKSSIEDGWFGKTQLTLHLSQGVPFRVFHLADPPRLVVDFQDANWAGVEASDILKEPGRITQVRFGPFKQGWSRLVLDLAEPMLPSEIGLPVDAQTGQAVLGIALKVASKQEFAAKAGAPADARWEASTTEPQITAKADDRFVIVIDPGHGGVDPGAVRDGINEKDLMLTMARGLAETLARSGQADVYLTRNEDVFVSLPARVGMAHRAKADLFLSLHADALSQGQAHGATVYTLADEASDAASAQLAAQHNRADIIAGVDLSGADDSVAGVLIDLARQETNPRNDALATALLDGMEAAGKPLAKTRQRRAGFSVLKSADIPSVLLEVGFLSSPRDLANLRDPVWREGMINALAQSILDWRADDLAKRALIRQ</sequence>
<dbReference type="Gene3D" id="3.40.630.40">
    <property type="entry name" value="Zn-dependent exopeptidases"/>
    <property type="match status" value="1"/>
</dbReference>
<organism evidence="6 7">
    <name type="scientific">Ascidiaceihabitans donghaensis</name>
    <dbReference type="NCBI Taxonomy" id="1510460"/>
    <lineage>
        <taxon>Bacteria</taxon>
        <taxon>Pseudomonadati</taxon>
        <taxon>Pseudomonadota</taxon>
        <taxon>Alphaproteobacteria</taxon>
        <taxon>Rhodobacterales</taxon>
        <taxon>Paracoccaceae</taxon>
        <taxon>Ascidiaceihabitans</taxon>
    </lineage>
</organism>
<evidence type="ECO:0000256" key="1">
    <source>
        <dbReference type="ARBA" id="ARBA00001561"/>
    </source>
</evidence>
<dbReference type="Pfam" id="PF11741">
    <property type="entry name" value="AMIN"/>
    <property type="match status" value="1"/>
</dbReference>
<evidence type="ECO:0000313" key="7">
    <source>
        <dbReference type="Proteomes" id="UP000244880"/>
    </source>
</evidence>
<dbReference type="CDD" id="cd02696">
    <property type="entry name" value="MurNAc-LAA"/>
    <property type="match status" value="1"/>
</dbReference>
<dbReference type="Pfam" id="PF01520">
    <property type="entry name" value="Amidase_3"/>
    <property type="match status" value="1"/>
</dbReference>
<comment type="catalytic activity">
    <reaction evidence="1">
        <text>Hydrolyzes the link between N-acetylmuramoyl residues and L-amino acid residues in certain cell-wall glycopeptides.</text>
        <dbReference type="EC" id="3.5.1.28"/>
    </reaction>
</comment>
<dbReference type="InterPro" id="IPR021731">
    <property type="entry name" value="AMIN_dom"/>
</dbReference>
<proteinExistence type="predicted"/>
<dbReference type="GO" id="GO:0008745">
    <property type="term" value="F:N-acetylmuramoyl-L-alanine amidase activity"/>
    <property type="evidence" value="ECO:0007669"/>
    <property type="project" value="UniProtKB-EC"/>
</dbReference>
<evidence type="ECO:0000313" key="6">
    <source>
        <dbReference type="EMBL" id="SPH21536.1"/>
    </source>
</evidence>
<dbReference type="GO" id="GO:0030288">
    <property type="term" value="C:outer membrane-bounded periplasmic space"/>
    <property type="evidence" value="ECO:0007669"/>
    <property type="project" value="TreeGrafter"/>
</dbReference>
<accession>A0A2R8BEW0</accession>
<protein>
    <recommendedName>
        <fullName evidence="2">N-acetylmuramoyl-L-alanine amidase</fullName>
        <ecNumber evidence="2">3.5.1.28</ecNumber>
    </recommendedName>
</protein>
<keyword evidence="7" id="KW-1185">Reference proteome</keyword>
<gene>
    <name evidence="6" type="primary">amiC_2</name>
    <name evidence="6" type="ORF">ASD8599_02288</name>
</gene>
<keyword evidence="4" id="KW-0732">Signal</keyword>
<feature type="signal peptide" evidence="4">
    <location>
        <begin position="1"/>
        <end position="20"/>
    </location>
</feature>